<accession>A0A1I6QGQ8</accession>
<dbReference type="EMBL" id="FPAA01000003">
    <property type="protein sequence ID" value="SFS51515.1"/>
    <property type="molecule type" value="Genomic_DNA"/>
</dbReference>
<dbReference type="AlphaFoldDB" id="A0A1I6QGQ8"/>
<name>A0A1I6QGQ8_9BACL</name>
<evidence type="ECO:0008006" key="3">
    <source>
        <dbReference type="Google" id="ProtNLM"/>
    </source>
</evidence>
<reference evidence="2" key="1">
    <citation type="submission" date="2016-10" db="EMBL/GenBank/DDBJ databases">
        <authorList>
            <person name="Varghese N."/>
            <person name="Submissions S."/>
        </authorList>
    </citation>
    <scope>NUCLEOTIDE SEQUENCE [LARGE SCALE GENOMIC DNA]</scope>
    <source>
        <strain evidence="2">DSM 45789</strain>
    </source>
</reference>
<dbReference type="PANTHER" id="PTHR34374:SF1">
    <property type="entry name" value="LARGE RIBOSOMAL RNA SUBUNIT ACCUMULATION PROTEIN YCED HOMOLOG 1, CHLOROPLASTIC"/>
    <property type="match status" value="1"/>
</dbReference>
<organism evidence="1 2">
    <name type="scientific">Marininema halotolerans</name>
    <dbReference type="NCBI Taxonomy" id="1155944"/>
    <lineage>
        <taxon>Bacteria</taxon>
        <taxon>Bacillati</taxon>
        <taxon>Bacillota</taxon>
        <taxon>Bacilli</taxon>
        <taxon>Bacillales</taxon>
        <taxon>Thermoactinomycetaceae</taxon>
        <taxon>Marininema</taxon>
    </lineage>
</organism>
<evidence type="ECO:0000313" key="1">
    <source>
        <dbReference type="EMBL" id="SFS51515.1"/>
    </source>
</evidence>
<dbReference type="OrthoDB" id="9790372at2"/>
<dbReference type="InterPro" id="IPR003772">
    <property type="entry name" value="YceD"/>
</dbReference>
<sequence>MRITFRELDFQPKPIELEGTVKLEGLEKETPDLLQLDPVKVRVTAWKEQEIYPVQGKQTTNVVLRCSRCLTSFEKSLEMEWDETFADVNRVNPEDEGEDEEGEELLLVDIHQPTDLTPVIVQALLLHLPFAPVCDEHCKGLCPQCGTNWNHESCQCDNQRVDPRMAKLEELLKRED</sequence>
<gene>
    <name evidence="1" type="ORF">SAMN05444972_103137</name>
</gene>
<evidence type="ECO:0000313" key="2">
    <source>
        <dbReference type="Proteomes" id="UP000198660"/>
    </source>
</evidence>
<dbReference type="PANTHER" id="PTHR34374">
    <property type="entry name" value="LARGE RIBOSOMAL RNA SUBUNIT ACCUMULATION PROTEIN YCED HOMOLOG 1, CHLOROPLASTIC"/>
    <property type="match status" value="1"/>
</dbReference>
<protein>
    <recommendedName>
        <fullName evidence="3">DUF177 domain-containing protein</fullName>
    </recommendedName>
</protein>
<dbReference type="Proteomes" id="UP000198660">
    <property type="component" value="Unassembled WGS sequence"/>
</dbReference>
<proteinExistence type="predicted"/>
<dbReference type="RefSeq" id="WP_091834836.1">
    <property type="nucleotide sequence ID" value="NZ_FPAA01000003.1"/>
</dbReference>
<dbReference type="Pfam" id="PF02620">
    <property type="entry name" value="YceD"/>
    <property type="match status" value="1"/>
</dbReference>
<keyword evidence="2" id="KW-1185">Reference proteome</keyword>